<feature type="region of interest" description="Disordered" evidence="1">
    <location>
        <begin position="317"/>
        <end position="342"/>
    </location>
</feature>
<evidence type="ECO:0000313" key="2">
    <source>
        <dbReference type="EMBL" id="KAG9343480.1"/>
    </source>
</evidence>
<proteinExistence type="predicted"/>
<feature type="compositionally biased region" description="Basic and acidic residues" evidence="1">
    <location>
        <begin position="317"/>
        <end position="332"/>
    </location>
</feature>
<dbReference type="PANTHER" id="PTHR45134">
    <property type="entry name" value="OS08G0543275 PROTEIN"/>
    <property type="match status" value="1"/>
</dbReference>
<sequence length="518" mass="57244">MSEGGGIWCGAPPRGFQKWKQGVMLMHLTVGEGYVPAVSLRWHGLPPPAGRSLPSVSSDSAPDKKHTNKNATFEPYTSKEQETSISYTSDFLTFALSGPGNHTHLQAPTQACEYLCAGKNTHLQAPTQACVYLCAGKNTHLQAPTQACEYLCAGEHTHLQAPTQACVYLCAGKHTHLHAPTQACVYFSAGKHTHVQAPTQASVYLGADKHTHLQDPIQACMYLCAGKHTYVQAPTQARVYLCADKHNHLQDPTQACMYLCADKHNHLQDPTQACMYLCAEGLLPTHNIGGRAFESERCQRRWEDKYPDWVASWEAERKHGDQPEVREVEAAQRHQGSKSPTHFQITTPFPAPLPPAPRPLLGPHPLLSPTYLQDPCCLLLHRSGFLQVVQPGFFFYLHAPRLPRHLLDGVDDPPPPGGPQRMSSDVREDLGGSLFGETEDTTRPRTRLAVERSVGLWVSAWKVSLVVRSTPFTPHCLPSNWGRRSLKSVHLVLVHEALLFPASPCVSQDWGLGSFWIT</sequence>
<dbReference type="Proteomes" id="UP000824540">
    <property type="component" value="Unassembled WGS sequence"/>
</dbReference>
<dbReference type="PANTHER" id="PTHR45134:SF22">
    <property type="entry name" value="G-PROTEIN COUPLED RECEPTORS FAMILY 1 PROFILE DOMAIN-CONTAINING PROTEIN"/>
    <property type="match status" value="1"/>
</dbReference>
<keyword evidence="3" id="KW-1185">Reference proteome</keyword>
<accession>A0A8T2NW12</accession>
<dbReference type="EMBL" id="JAFBMS010000023">
    <property type="protein sequence ID" value="KAG9343480.1"/>
    <property type="molecule type" value="Genomic_DNA"/>
</dbReference>
<evidence type="ECO:0000313" key="3">
    <source>
        <dbReference type="Proteomes" id="UP000824540"/>
    </source>
</evidence>
<comment type="caution">
    <text evidence="2">The sequence shown here is derived from an EMBL/GenBank/DDBJ whole genome shotgun (WGS) entry which is preliminary data.</text>
</comment>
<organism evidence="2 3">
    <name type="scientific">Albula glossodonta</name>
    <name type="common">roundjaw bonefish</name>
    <dbReference type="NCBI Taxonomy" id="121402"/>
    <lineage>
        <taxon>Eukaryota</taxon>
        <taxon>Metazoa</taxon>
        <taxon>Chordata</taxon>
        <taxon>Craniata</taxon>
        <taxon>Vertebrata</taxon>
        <taxon>Euteleostomi</taxon>
        <taxon>Actinopterygii</taxon>
        <taxon>Neopterygii</taxon>
        <taxon>Teleostei</taxon>
        <taxon>Albuliformes</taxon>
        <taxon>Albulidae</taxon>
        <taxon>Albula</taxon>
    </lineage>
</organism>
<protein>
    <submittedName>
        <fullName evidence="2">Uncharacterized protein</fullName>
    </submittedName>
</protein>
<feature type="non-terminal residue" evidence="2">
    <location>
        <position position="518"/>
    </location>
</feature>
<feature type="region of interest" description="Disordered" evidence="1">
    <location>
        <begin position="50"/>
        <end position="81"/>
    </location>
</feature>
<gene>
    <name evidence="2" type="ORF">JZ751_013646</name>
</gene>
<evidence type="ECO:0000256" key="1">
    <source>
        <dbReference type="SAM" id="MobiDB-lite"/>
    </source>
</evidence>
<reference evidence="2" key="1">
    <citation type="thesis" date="2021" institute="BYU ScholarsArchive" country="Provo, UT, USA">
        <title>Applications of and Algorithms for Genome Assembly and Genomic Analyses with an Emphasis on Marine Teleosts.</title>
        <authorList>
            <person name="Pickett B.D."/>
        </authorList>
    </citation>
    <scope>NUCLEOTIDE SEQUENCE</scope>
    <source>
        <strain evidence="2">HI-2016</strain>
    </source>
</reference>
<name>A0A8T2NW12_9TELE</name>
<dbReference type="AlphaFoldDB" id="A0A8T2NW12"/>